<dbReference type="SUPFAM" id="SSF53474">
    <property type="entry name" value="alpha/beta-Hydrolases"/>
    <property type="match status" value="1"/>
</dbReference>
<evidence type="ECO:0000313" key="2">
    <source>
        <dbReference type="Proteomes" id="UP000042997"/>
    </source>
</evidence>
<dbReference type="Proteomes" id="UP000042997">
    <property type="component" value="Unassembled WGS sequence"/>
</dbReference>
<evidence type="ECO:0000313" key="1">
    <source>
        <dbReference type="EMBL" id="CDZ92587.1"/>
    </source>
</evidence>
<dbReference type="Gene3D" id="3.40.50.1820">
    <property type="entry name" value="alpha/beta hydrolase"/>
    <property type="match status" value="1"/>
</dbReference>
<proteinExistence type="predicted"/>
<dbReference type="eggNOG" id="COG1073">
    <property type="taxonomic scope" value="Bacteria"/>
</dbReference>
<dbReference type="InterPro" id="IPR052897">
    <property type="entry name" value="Sec-Metab_Biosynth_Hydrolase"/>
</dbReference>
<organism evidence="1 2">
    <name type="scientific">Rhodococcus ruber</name>
    <dbReference type="NCBI Taxonomy" id="1830"/>
    <lineage>
        <taxon>Bacteria</taxon>
        <taxon>Bacillati</taxon>
        <taxon>Actinomycetota</taxon>
        <taxon>Actinomycetes</taxon>
        <taxon>Mycobacteriales</taxon>
        <taxon>Nocardiaceae</taxon>
        <taxon>Rhodococcus</taxon>
    </lineage>
</organism>
<dbReference type="Pfam" id="PF12697">
    <property type="entry name" value="Abhydrolase_6"/>
    <property type="match status" value="1"/>
</dbReference>
<name>A0A098BWJ5_9NOCA</name>
<dbReference type="EMBL" id="CCSD01000112">
    <property type="protein sequence ID" value="CDZ92587.1"/>
    <property type="molecule type" value="Genomic_DNA"/>
</dbReference>
<dbReference type="AlphaFoldDB" id="A0A098BWJ5"/>
<dbReference type="PANTHER" id="PTHR37017">
    <property type="entry name" value="AB HYDROLASE-1 DOMAIN-CONTAINING PROTEIN-RELATED"/>
    <property type="match status" value="1"/>
</dbReference>
<gene>
    <name evidence="1" type="ORF">RHRU231_960116</name>
</gene>
<dbReference type="InterPro" id="IPR000073">
    <property type="entry name" value="AB_hydrolase_1"/>
</dbReference>
<reference evidence="1 2" key="1">
    <citation type="journal article" date="2014" name="Genome Announc.">
        <title>Draft Genome Sequence of Propane- and Butane-Oxidizing Actinobacterium Rhodococcus ruber IEGM 231.</title>
        <authorList>
            <person name="Ivshina I.B."/>
            <person name="Kuyukina M.S."/>
            <person name="Krivoruchko A.V."/>
            <person name="Barbe V."/>
            <person name="Fischer C."/>
        </authorList>
    </citation>
    <scope>NUCLEOTIDE SEQUENCE [LARGE SCALE GENOMIC DNA]</scope>
</reference>
<dbReference type="OrthoDB" id="9773549at2"/>
<dbReference type="RefSeq" id="WP_040275952.1">
    <property type="nucleotide sequence ID" value="NZ_CP024890.1"/>
</dbReference>
<dbReference type="GO" id="GO:0003824">
    <property type="term" value="F:catalytic activity"/>
    <property type="evidence" value="ECO:0007669"/>
    <property type="project" value="UniProtKB-ARBA"/>
</dbReference>
<dbReference type="PANTHER" id="PTHR37017:SF11">
    <property type="entry name" value="ESTERASE_LIPASE_THIOESTERASE DOMAIN-CONTAINING PROTEIN"/>
    <property type="match status" value="1"/>
</dbReference>
<accession>A0A098BWJ5</accession>
<sequence length="229" mass="25003">MPGATTRSFVLLPGAGSDSWYWHRVAPLMRGHEVVPVDLPYTDPGADQYAYADVVVAACRDLARPPTLVAQSMSAFTAAIVAERMPVHALVLVAPMIPAPGESPGQWWSAVGQAEAKRAQDVADGRDPDAPLDPRALFFHDVPDDVVDEAFAHEQPDMAESAFEPAWRAQRWPDVPVRVIAGRHDRLFPLPLIERLAHERVGVEPEVIDTGHLPALARPAELASLLLRE</sequence>
<dbReference type="InterPro" id="IPR029058">
    <property type="entry name" value="AB_hydrolase_fold"/>
</dbReference>
<protein>
    <submittedName>
        <fullName evidence="1">Uncharacterized protein</fullName>
    </submittedName>
</protein>